<comment type="function">
    <text evidence="8">Escorts unspliced or incompletely spliced viral pre-mRNAs (late transcripts) out of the nucleus of infected cells. These pre-mRNAs carry a recognition sequence called Rev responsive element (RRE) located in the env gene, that is not present in fully spliced viral mRNAs (early transcripts). This function is essential since most viral proteins are translated from unspliced or partially spliced pre-mRNAs which cannot exit the nucleus by the pathway used by fully processed cellular mRNAs.</text>
</comment>
<dbReference type="GO" id="GO:0044196">
    <property type="term" value="C:host cell nucleolus"/>
    <property type="evidence" value="ECO:0007669"/>
    <property type="project" value="UniProtKB-SubCell"/>
</dbReference>
<keyword evidence="6 8" id="KW-1035">Host cytoplasm</keyword>
<evidence type="ECO:0000256" key="9">
    <source>
        <dbReference type="SAM" id="MobiDB-lite"/>
    </source>
</evidence>
<keyword evidence="3 8" id="KW-1048">Host nucleus</keyword>
<feature type="compositionally biased region" description="Polar residues" evidence="9">
    <location>
        <begin position="94"/>
        <end position="117"/>
    </location>
</feature>
<comment type="subcellular location">
    <subcellularLocation>
        <location evidence="8">Host cytoplasm</location>
    </subcellularLocation>
    <subcellularLocation>
        <location evidence="8">Host nucleus</location>
        <location evidence="8">Host nucleolus</location>
    </subcellularLocation>
</comment>
<evidence type="ECO:0000256" key="4">
    <source>
        <dbReference type="ARBA" id="ARBA00022816"/>
    </source>
</evidence>
<dbReference type="Pfam" id="PF00424">
    <property type="entry name" value="REV"/>
    <property type="match status" value="1"/>
</dbReference>
<dbReference type="Gene3D" id="6.10.140.630">
    <property type="match status" value="1"/>
</dbReference>
<dbReference type="GO" id="GO:0030430">
    <property type="term" value="C:host cell cytoplasm"/>
    <property type="evidence" value="ECO:0007669"/>
    <property type="project" value="UniProtKB-SubCell"/>
</dbReference>
<keyword evidence="4 8" id="KW-0509">mRNA transport</keyword>
<evidence type="ECO:0000256" key="8">
    <source>
        <dbReference type="RuleBase" id="RU364044"/>
    </source>
</evidence>
<evidence type="ECO:0000256" key="2">
    <source>
        <dbReference type="ARBA" id="ARBA00022448"/>
    </source>
</evidence>
<evidence type="ECO:0000256" key="1">
    <source>
        <dbReference type="ARBA" id="ARBA00020269"/>
    </source>
</evidence>
<organismHost>
    <name type="scientific">Cercopithecidae</name>
    <name type="common">Old World monkeys</name>
    <dbReference type="NCBI Taxonomy" id="9527"/>
</organismHost>
<accession>A0A1Z3GT47</accession>
<name>A0A1Z3GT47_SIV</name>
<dbReference type="InterPro" id="IPR000625">
    <property type="entry name" value="REV_protein"/>
</dbReference>
<dbReference type="GO" id="GO:0003723">
    <property type="term" value="F:RNA binding"/>
    <property type="evidence" value="ECO:0007669"/>
    <property type="project" value="UniProtKB-KW"/>
</dbReference>
<organismHost>
    <name type="scientific">Pan troglodytes</name>
    <name type="common">Chimpanzee</name>
    <dbReference type="NCBI Taxonomy" id="9598"/>
</organismHost>
<feature type="region of interest" description="Disordered" evidence="9">
    <location>
        <begin position="28"/>
        <end position="52"/>
    </location>
</feature>
<dbReference type="EMBL" id="KY989757">
    <property type="protein sequence ID" value="ASC61061.1"/>
    <property type="molecule type" value="Genomic_RNA"/>
</dbReference>
<comment type="subunit">
    <text evidence="8">Homomultimer; when bound to the RRE. Multimeric assembly is essential for activity.</text>
</comment>
<evidence type="ECO:0000313" key="10">
    <source>
        <dbReference type="EMBL" id="ASC61061.1"/>
    </source>
</evidence>
<proteinExistence type="predicted"/>
<protein>
    <recommendedName>
        <fullName evidence="1 8">Protein Rev</fullName>
    </recommendedName>
    <alternativeName>
        <fullName evidence="7 8">Regulator of expression of viral proteins</fullName>
    </alternativeName>
</protein>
<dbReference type="GO" id="GO:0051028">
    <property type="term" value="P:mRNA transport"/>
    <property type="evidence" value="ECO:0007669"/>
    <property type="project" value="UniProtKB-KW"/>
</dbReference>
<gene>
    <name evidence="8 10" type="primary">rev</name>
</gene>
<evidence type="ECO:0000256" key="7">
    <source>
        <dbReference type="ARBA" id="ARBA00031496"/>
    </source>
</evidence>
<organism evidence="10">
    <name type="scientific">Simian immunodeficiency virus</name>
    <name type="common">SIV</name>
    <dbReference type="NCBI Taxonomy" id="11723"/>
    <lineage>
        <taxon>Viruses</taxon>
        <taxon>Riboviria</taxon>
        <taxon>Pararnavirae</taxon>
        <taxon>Artverviricota</taxon>
        <taxon>Revtraviricetes</taxon>
        <taxon>Ortervirales</taxon>
        <taxon>Retroviridae</taxon>
        <taxon>Orthoretrovirinae</taxon>
        <taxon>Lentivirus</taxon>
        <taxon>Lentivirus simimdef</taxon>
    </lineage>
</organism>
<feature type="region of interest" description="Disordered" evidence="9">
    <location>
        <begin position="64"/>
        <end position="117"/>
    </location>
</feature>
<feature type="compositionally biased region" description="Basic residues" evidence="9">
    <location>
        <begin position="37"/>
        <end position="50"/>
    </location>
</feature>
<keyword evidence="5 8" id="KW-0694">RNA-binding</keyword>
<reference evidence="10" key="1">
    <citation type="journal article" date="2017" name="Retrovirology">
        <title>Effective treatment of SIVcpz-induced immunodeficiency in a captive western chimpanzee.</title>
        <authorList>
            <person name="Barbian H.J."/>
            <person name="Jackson-Jewett R."/>
            <person name="Brown C.S."/>
            <person name="Bibollet-Ruche F."/>
            <person name="Learn G.H."/>
            <person name="Decker T."/>
            <person name="Kreider E.F."/>
            <person name="Li Y."/>
            <person name="Denny T.N."/>
            <person name="Sharp P.M."/>
            <person name="Shaw G.M."/>
            <person name="Lifson J."/>
            <person name="Acosta E.P."/>
            <person name="Saag M.S."/>
            <person name="Bar K.J."/>
            <person name="Hahn B.H."/>
        </authorList>
    </citation>
    <scope>NUCLEOTIDE SEQUENCE</scope>
    <source>
        <strain evidence="10">CH-115.3pr.2000.20</strain>
    </source>
</reference>
<evidence type="ECO:0000256" key="6">
    <source>
        <dbReference type="ARBA" id="ARBA00023200"/>
    </source>
</evidence>
<keyword evidence="2 8" id="KW-0813">Transport</keyword>
<evidence type="ECO:0000256" key="3">
    <source>
        <dbReference type="ARBA" id="ARBA00022562"/>
    </source>
</evidence>
<evidence type="ECO:0000256" key="5">
    <source>
        <dbReference type="ARBA" id="ARBA00022884"/>
    </source>
</evidence>
<sequence>MAGREELEGTDEQLLKAVRIIKILYQNPYPKPAGSRAARRNKRRRWKKRQNQVEGIAARVLRTLVGGPDEHNPVDLPDLQNLSLEPLGSPPTPLQNYFQTVQPSEEQSQHPLDNNQN</sequence>
<dbReference type="GO" id="GO:0003700">
    <property type="term" value="F:DNA-binding transcription factor activity"/>
    <property type="evidence" value="ECO:0007669"/>
    <property type="project" value="InterPro"/>
</dbReference>